<dbReference type="GO" id="GO:0003968">
    <property type="term" value="F:RNA-directed RNA polymerase activity"/>
    <property type="evidence" value="ECO:0007669"/>
    <property type="project" value="UniProtKB-KW"/>
</dbReference>
<dbReference type="Pfam" id="PF00680">
    <property type="entry name" value="RdRP_1"/>
    <property type="match status" value="1"/>
</dbReference>
<accession>M9VYF2</accession>
<evidence type="ECO:0000256" key="1">
    <source>
        <dbReference type="ARBA" id="ARBA00022484"/>
    </source>
</evidence>
<dbReference type="Proteomes" id="UP000242487">
    <property type="component" value="Genome"/>
</dbReference>
<keyword evidence="1 6" id="KW-0696">RNA-directed RNA polymerase</keyword>
<evidence type="ECO:0000313" key="7">
    <source>
        <dbReference type="Proteomes" id="UP000242487"/>
    </source>
</evidence>
<dbReference type="GO" id="GO:0006351">
    <property type="term" value="P:DNA-templated transcription"/>
    <property type="evidence" value="ECO:0007669"/>
    <property type="project" value="InterPro"/>
</dbReference>
<dbReference type="SUPFAM" id="SSF56672">
    <property type="entry name" value="DNA/RNA polymerases"/>
    <property type="match status" value="1"/>
</dbReference>
<protein>
    <submittedName>
        <fullName evidence="6">RNA-dependent RNA polymerase</fullName>
    </submittedName>
</protein>
<keyword evidence="4" id="KW-0693">Viral RNA replication</keyword>
<reference evidence="6 7" key="1">
    <citation type="journal article" date="2013" name="Arch. Virol.">
        <title>Molecular characterization of five betacryptoviruses infecting four clover species and dill.</title>
        <authorList>
            <person name="Lesker T."/>
            <person name="Rabenstein F."/>
            <person name="Maiss E."/>
        </authorList>
    </citation>
    <scope>NUCLEOTIDE SEQUENCE [LARGE SCALE GENOMIC DNA]</scope>
    <source>
        <strain evidence="6">IPP_hortorum</strain>
    </source>
</reference>
<keyword evidence="7" id="KW-1185">Reference proteome</keyword>
<keyword evidence="3" id="KW-0548">Nucleotidyltransferase</keyword>
<dbReference type="KEGG" id="vg:15334211"/>
<dbReference type="InterPro" id="IPR001205">
    <property type="entry name" value="RNA-dir_pol_C"/>
</dbReference>
<evidence type="ECO:0000256" key="3">
    <source>
        <dbReference type="ARBA" id="ARBA00022695"/>
    </source>
</evidence>
<dbReference type="GeneID" id="15334211"/>
<evidence type="ECO:0000256" key="2">
    <source>
        <dbReference type="ARBA" id="ARBA00022679"/>
    </source>
</evidence>
<dbReference type="RefSeq" id="YP_007891054.1">
    <property type="nucleotide sequence ID" value="NC_021147.1"/>
</dbReference>
<feature type="domain" description="RNA-directed RNA polymerase C-terminal" evidence="5">
    <location>
        <begin position="365"/>
        <end position="603"/>
    </location>
</feature>
<dbReference type="GO" id="GO:0003723">
    <property type="term" value="F:RNA binding"/>
    <property type="evidence" value="ECO:0007669"/>
    <property type="project" value="InterPro"/>
</dbReference>
<evidence type="ECO:0000256" key="4">
    <source>
        <dbReference type="ARBA" id="ARBA00022953"/>
    </source>
</evidence>
<proteinExistence type="predicted"/>
<organism evidence="6 7">
    <name type="scientific">Dill cryptic virus 2</name>
    <dbReference type="NCBI Taxonomy" id="1323529"/>
    <lineage>
        <taxon>Viruses</taxon>
        <taxon>Riboviria</taxon>
        <taxon>Orthornavirae</taxon>
        <taxon>Pisuviricota</taxon>
        <taxon>Duplopiviricetes</taxon>
        <taxon>Durnavirales</taxon>
        <taxon>Partitiviridae</taxon>
        <taxon>Betapartitivirus</taxon>
        <taxon>Betapartitivirus anethi</taxon>
    </lineage>
</organism>
<sequence>MPFNSVRNYLAERLIRLKREWMTFQSSDRDPELTLEISQDPDFRRYYANARFNLNNEAKQLALNKEYSTLVEAYRTDNDQKHQPYELHQPVPLDAAPVPDNRQPAPGIKFVPLMYHYGHVIRDPSALDDSSQLSNDETLSMTEPSATEYGYPIDIRIYQIIVQRYPEYLAVIHEYCRPIGTVNATFQDFNKEQTPSAPIDLTRKEAVLEHIFRFLDVKPYLPVHFVDTQFCKTPLVTGTGYHNRYSFKQKAHAKYSHPDEYALNPTSKGYFYNATYENARTLVHYIKQYGLPFKLEFDHSDSDLTDEQIQFYIDKANDFFNDYPTLLFTRNHISKRDGTLKVRPVYAVDDLFIIIELMLTFPLTVQARKASCCIMYGLETIRGSNHYIDRLARSYSTFFSLDWSSYDQRLPRVITDIYYTDFLRRLIVINNGYQPTYEYPVYPDLDDHKMYDRMNNLLYFLHTWYNNMTFLLPDGYAYRRTHCGVPSGLYNTQYLDSFGNLFLIIDAMMEFGFFDSEIESFILLILGDDNTGMTTISIDRISLFINFLEIYAKERYNMVLSSTKSVLTALRSKIETLGYQCNYGSPKRDIKKLVAQLCYPENGLKPHTMSARAIGIAYAAAGQDFMFHSFCQDVYNMFISDYRPDARMNLYFQRQIFHNLEDGLPDLSTSTVPRFPSLFEIREAYSRYQGPLTFTPKWNIAHFINDPDYTPPNSKTMADYEYDNRITFKVAPTFETVVPSTKSFP</sequence>
<dbReference type="EMBL" id="JX971984">
    <property type="protein sequence ID" value="AGJ83771.1"/>
    <property type="molecule type" value="Genomic_RNA"/>
</dbReference>
<dbReference type="InterPro" id="IPR043502">
    <property type="entry name" value="DNA/RNA_pol_sf"/>
</dbReference>
<dbReference type="OrthoDB" id="5550at10239"/>
<name>M9VYF2_9VIRU</name>
<evidence type="ECO:0000313" key="6">
    <source>
        <dbReference type="EMBL" id="AGJ83771.1"/>
    </source>
</evidence>
<keyword evidence="2" id="KW-0808">Transferase</keyword>
<evidence type="ECO:0000259" key="5">
    <source>
        <dbReference type="Pfam" id="PF00680"/>
    </source>
</evidence>